<dbReference type="InterPro" id="IPR036286">
    <property type="entry name" value="LexA/Signal_pep-like_sf"/>
</dbReference>
<organism evidence="10 11">
    <name type="scientific">Candidatus Omnitrophus magneticus</name>
    <dbReference type="NCBI Taxonomy" id="1609969"/>
    <lineage>
        <taxon>Bacteria</taxon>
        <taxon>Pseudomonadati</taxon>
        <taxon>Candidatus Omnitrophota</taxon>
        <taxon>Candidatus Omnitrophus</taxon>
    </lineage>
</organism>
<dbReference type="GO" id="GO:0016020">
    <property type="term" value="C:membrane"/>
    <property type="evidence" value="ECO:0007669"/>
    <property type="project" value="UniProtKB-SubCell"/>
</dbReference>
<dbReference type="EC" id="3.4.21.89" evidence="3 8"/>
<comment type="subcellular location">
    <subcellularLocation>
        <location evidence="8">Membrane</location>
        <topology evidence="8">Single-pass type II membrane protein</topology>
    </subcellularLocation>
</comment>
<evidence type="ECO:0000256" key="6">
    <source>
        <dbReference type="ARBA" id="ARBA00022801"/>
    </source>
</evidence>
<feature type="active site" evidence="7">
    <location>
        <position position="52"/>
    </location>
</feature>
<feature type="transmembrane region" description="Helical" evidence="8">
    <location>
        <begin position="21"/>
        <end position="42"/>
    </location>
</feature>
<evidence type="ECO:0000259" key="9">
    <source>
        <dbReference type="Pfam" id="PF10502"/>
    </source>
</evidence>
<feature type="domain" description="Peptidase S26" evidence="9">
    <location>
        <begin position="22"/>
        <end position="194"/>
    </location>
</feature>
<dbReference type="PROSITE" id="PS00761">
    <property type="entry name" value="SPASE_I_3"/>
    <property type="match status" value="1"/>
</dbReference>
<dbReference type="PANTHER" id="PTHR43390">
    <property type="entry name" value="SIGNAL PEPTIDASE I"/>
    <property type="match status" value="1"/>
</dbReference>
<feature type="active site" evidence="7">
    <location>
        <position position="107"/>
    </location>
</feature>
<name>A0A0F0CTX6_9BACT</name>
<keyword evidence="8" id="KW-0472">Membrane</keyword>
<evidence type="ECO:0000313" key="11">
    <source>
        <dbReference type="Proteomes" id="UP000033428"/>
    </source>
</evidence>
<dbReference type="NCBIfam" id="TIGR02227">
    <property type="entry name" value="sigpep_I_bact"/>
    <property type="match status" value="1"/>
</dbReference>
<dbReference type="Pfam" id="PF10502">
    <property type="entry name" value="Peptidase_S26"/>
    <property type="match status" value="1"/>
</dbReference>
<dbReference type="PRINTS" id="PR00727">
    <property type="entry name" value="LEADERPTASE"/>
</dbReference>
<dbReference type="PANTHER" id="PTHR43390:SF1">
    <property type="entry name" value="CHLOROPLAST PROCESSING PEPTIDASE"/>
    <property type="match status" value="1"/>
</dbReference>
<dbReference type="InterPro" id="IPR019756">
    <property type="entry name" value="Pept_S26A_signal_pept_1_Ser-AS"/>
</dbReference>
<keyword evidence="11" id="KW-1185">Reference proteome</keyword>
<evidence type="ECO:0000256" key="7">
    <source>
        <dbReference type="PIRSR" id="PIRSR600223-1"/>
    </source>
</evidence>
<evidence type="ECO:0000313" key="10">
    <source>
        <dbReference type="EMBL" id="KJJ84996.1"/>
    </source>
</evidence>
<keyword evidence="6 8" id="KW-0378">Hydrolase</keyword>
<evidence type="ECO:0000256" key="5">
    <source>
        <dbReference type="ARBA" id="ARBA00022670"/>
    </source>
</evidence>
<comment type="catalytic activity">
    <reaction evidence="1 8">
        <text>Cleavage of hydrophobic, N-terminal signal or leader sequences from secreted and periplasmic proteins.</text>
        <dbReference type="EC" id="3.4.21.89"/>
    </reaction>
</comment>
<protein>
    <recommendedName>
        <fullName evidence="4 8">Signal peptidase I</fullName>
        <ecNumber evidence="3 8">3.4.21.89</ecNumber>
    </recommendedName>
</protein>
<dbReference type="PATRIC" id="fig|1609969.3.peg.1218"/>
<keyword evidence="8" id="KW-0812">Transmembrane</keyword>
<dbReference type="InterPro" id="IPR019758">
    <property type="entry name" value="Pept_S26A_signal_pept_1_CS"/>
</dbReference>
<dbReference type="SUPFAM" id="SSF51306">
    <property type="entry name" value="LexA/Signal peptidase"/>
    <property type="match status" value="1"/>
</dbReference>
<dbReference type="InterPro" id="IPR019533">
    <property type="entry name" value="Peptidase_S26"/>
</dbReference>
<proteinExistence type="inferred from homology"/>
<dbReference type="GO" id="GO:0009003">
    <property type="term" value="F:signal peptidase activity"/>
    <property type="evidence" value="ECO:0007669"/>
    <property type="project" value="UniProtKB-EC"/>
</dbReference>
<evidence type="ECO:0000256" key="4">
    <source>
        <dbReference type="ARBA" id="ARBA00019232"/>
    </source>
</evidence>
<comment type="caution">
    <text evidence="10">The sequence shown here is derived from an EMBL/GenBank/DDBJ whole genome shotgun (WGS) entry which is preliminary data.</text>
</comment>
<reference evidence="10 11" key="1">
    <citation type="submission" date="2015-02" db="EMBL/GenBank/DDBJ databases">
        <title>Single-cell genomics of uncultivated deep-branching MTB reveals a conserved set of magnetosome genes.</title>
        <authorList>
            <person name="Kolinko S."/>
            <person name="Richter M."/>
            <person name="Glockner F.O."/>
            <person name="Brachmann A."/>
            <person name="Schuler D."/>
        </authorList>
    </citation>
    <scope>NUCLEOTIDE SEQUENCE [LARGE SCALE GENOMIC DNA]</scope>
    <source>
        <strain evidence="10">SKK-01</strain>
    </source>
</reference>
<comment type="similarity">
    <text evidence="2 8">Belongs to the peptidase S26 family.</text>
</comment>
<keyword evidence="8" id="KW-1133">Transmembrane helix</keyword>
<dbReference type="AlphaFoldDB" id="A0A0F0CTX6"/>
<evidence type="ECO:0000256" key="2">
    <source>
        <dbReference type="ARBA" id="ARBA00009370"/>
    </source>
</evidence>
<dbReference type="Gene3D" id="2.10.109.10">
    <property type="entry name" value="Umud Fragment, subunit A"/>
    <property type="match status" value="1"/>
</dbReference>
<gene>
    <name evidence="10" type="ORF">OMAG_001135</name>
</gene>
<evidence type="ECO:0000256" key="1">
    <source>
        <dbReference type="ARBA" id="ARBA00000677"/>
    </source>
</evidence>
<dbReference type="CDD" id="cd06530">
    <property type="entry name" value="S26_SPase_I"/>
    <property type="match status" value="1"/>
</dbReference>
<dbReference type="PROSITE" id="PS00501">
    <property type="entry name" value="SPASE_I_1"/>
    <property type="match status" value="1"/>
</dbReference>
<accession>A0A0F0CTX6</accession>
<evidence type="ECO:0000256" key="3">
    <source>
        <dbReference type="ARBA" id="ARBA00013208"/>
    </source>
</evidence>
<keyword evidence="5 8" id="KW-0645">Protease</keyword>
<dbReference type="GO" id="GO:0004252">
    <property type="term" value="F:serine-type endopeptidase activity"/>
    <property type="evidence" value="ECO:0007669"/>
    <property type="project" value="InterPro"/>
</dbReference>
<dbReference type="GO" id="GO:0006465">
    <property type="term" value="P:signal peptide processing"/>
    <property type="evidence" value="ECO:0007669"/>
    <property type="project" value="InterPro"/>
</dbReference>
<dbReference type="EMBL" id="JYNY01000231">
    <property type="protein sequence ID" value="KJJ84996.1"/>
    <property type="molecule type" value="Genomic_DNA"/>
</dbReference>
<sequence>MKLKFNFKNIDFKKIDWKYWWYEWIKPIIIAAILALFIRTFIIQPFKIPSSSMYPTLRPGDRIFVSKFLYGARVPLLNLKFPEVREPKTGDIVVFLSHVEKKKYLVKRYIARGPDTIQIKDGDIYVSGNRITQAPFNKFRYYPRGEYGPSQREIKIPEGFFYVLGDNSANSLDSRYWGFVPEKNLVGKAVVIHWPLNRMKILKDGE</sequence>
<dbReference type="InterPro" id="IPR000223">
    <property type="entry name" value="Pept_S26A_signal_pept_1"/>
</dbReference>
<evidence type="ECO:0000256" key="8">
    <source>
        <dbReference type="RuleBase" id="RU362042"/>
    </source>
</evidence>
<dbReference type="Proteomes" id="UP000033428">
    <property type="component" value="Unassembled WGS sequence"/>
</dbReference>